<keyword evidence="1" id="KW-0472">Membrane</keyword>
<reference evidence="4" key="1">
    <citation type="submission" date="2012-12" db="EMBL/GenBank/DDBJ databases">
        <title>Genome Sequence of Photobacterium leiognathi lrivu.4.1.</title>
        <authorList>
            <person name="Urbanczyk H."/>
            <person name="Ogura Y."/>
            <person name="Hayashi T."/>
            <person name="Dunlap P.V."/>
        </authorList>
    </citation>
    <scope>NUCLEOTIDE SEQUENCE [LARGE SCALE GENOMIC DNA]</scope>
    <source>
        <strain evidence="4">lrivu.4.1</strain>
    </source>
</reference>
<sequence>MIYLRTGKPGASKTLNSVIELTKIDDFDRPKFYNNVKLFMLDLDVVQSFSGWFYGWYFPRLQNKPAIKKLQKIMKRVHNEDEFIQLSDVPWLQTYYEAHDHILTFLHWCRKSYSKKLLFRLEEFIQCSKGSDAYNFENIKRYNLHFVHFDNPNDWHKLPNTSIIFIDECQQFFPPRGVGARVPEHISKFETHRHKGFDVHLITQDPKLIDVNIRRLVGKHIHFHNAFGGKRVTRYETSKCIDPDNYFDLKSCSNSFPKRDSNFYGIYWSAEIHTHKGKTPKIIYVGIFCILFMLAMGVFFYQTLFSKDEKQHSVDAAPVPASSSLAVNNLQTQNPLLELTKDVYVTGYWKRAVFGDFSKTDYVFEHPEKGVFNAEELGFRVEPISPCSAKLVFGDIDIIVTCNPFTPKPKFVDYDNEELELASN</sequence>
<name>V5ENF7_PHOLE</name>
<dbReference type="RefSeq" id="WP_023932207.1">
    <property type="nucleotide sequence ID" value="NZ_DF196817.1"/>
</dbReference>
<protein>
    <submittedName>
        <fullName evidence="3">Zonular occludens toxin</fullName>
    </submittedName>
</protein>
<dbReference type="eggNOG" id="COG0433">
    <property type="taxonomic scope" value="Bacteria"/>
</dbReference>
<organism evidence="3 4">
    <name type="scientific">Photobacterium leiognathi lrivu.4.1</name>
    <dbReference type="NCBI Taxonomy" id="1248232"/>
    <lineage>
        <taxon>Bacteria</taxon>
        <taxon>Pseudomonadati</taxon>
        <taxon>Pseudomonadota</taxon>
        <taxon>Gammaproteobacteria</taxon>
        <taxon>Vibrionales</taxon>
        <taxon>Vibrionaceae</taxon>
        <taxon>Photobacterium</taxon>
    </lineage>
</organism>
<dbReference type="Gene3D" id="3.40.50.300">
    <property type="entry name" value="P-loop containing nucleotide triphosphate hydrolases"/>
    <property type="match status" value="1"/>
</dbReference>
<dbReference type="AlphaFoldDB" id="V5ENF7"/>
<keyword evidence="1" id="KW-0812">Transmembrane</keyword>
<dbReference type="HOGENOM" id="CLU_646973_0_0_6"/>
<evidence type="ECO:0000259" key="2">
    <source>
        <dbReference type="Pfam" id="PF05707"/>
    </source>
</evidence>
<keyword evidence="1" id="KW-1133">Transmembrane helix</keyword>
<gene>
    <name evidence="3" type="ORF">PLEI_1323</name>
</gene>
<dbReference type="Pfam" id="PF05707">
    <property type="entry name" value="Zot"/>
    <property type="match status" value="1"/>
</dbReference>
<evidence type="ECO:0000313" key="4">
    <source>
        <dbReference type="Proteomes" id="UP000030675"/>
    </source>
</evidence>
<proteinExistence type="predicted"/>
<dbReference type="InterPro" id="IPR027417">
    <property type="entry name" value="P-loop_NTPase"/>
</dbReference>
<feature type="domain" description="Zona occludens toxin N-terminal" evidence="2">
    <location>
        <begin position="101"/>
        <end position="242"/>
    </location>
</feature>
<dbReference type="InterPro" id="IPR008900">
    <property type="entry name" value="Zot_N"/>
</dbReference>
<feature type="transmembrane region" description="Helical" evidence="1">
    <location>
        <begin position="282"/>
        <end position="301"/>
    </location>
</feature>
<dbReference type="Proteomes" id="UP000030675">
    <property type="component" value="Unassembled WGS sequence"/>
</dbReference>
<evidence type="ECO:0000313" key="3">
    <source>
        <dbReference type="EMBL" id="GAD29670.1"/>
    </source>
</evidence>
<dbReference type="EMBL" id="DF196817">
    <property type="protein sequence ID" value="GAD29670.1"/>
    <property type="molecule type" value="Genomic_DNA"/>
</dbReference>
<evidence type="ECO:0000256" key="1">
    <source>
        <dbReference type="SAM" id="Phobius"/>
    </source>
</evidence>
<accession>V5ENF7</accession>